<keyword evidence="4" id="KW-1185">Reference proteome</keyword>
<dbReference type="Gene3D" id="3.40.190.150">
    <property type="entry name" value="Bordetella uptake gene, domain 1"/>
    <property type="match status" value="1"/>
</dbReference>
<dbReference type="EMBL" id="JACCEM010000008">
    <property type="protein sequence ID" value="NYT50746.1"/>
    <property type="molecule type" value="Genomic_DNA"/>
</dbReference>
<gene>
    <name evidence="3" type="ORF">H0A72_15615</name>
</gene>
<feature type="signal peptide" evidence="2">
    <location>
        <begin position="1"/>
        <end position="31"/>
    </location>
</feature>
<reference evidence="3 4" key="1">
    <citation type="submission" date="2020-07" db="EMBL/GenBank/DDBJ databases">
        <title>Taxonomic revisions and descriptions of new bacterial species based on genomic comparisons in the high-G+C-content subgroup of the family Alcaligenaceae.</title>
        <authorList>
            <person name="Szabo A."/>
            <person name="Felfoldi T."/>
        </authorList>
    </citation>
    <scope>NUCLEOTIDE SEQUENCE [LARGE SCALE GENOMIC DNA]</scope>
    <source>
        <strain evidence="3 4">LMG 24012</strain>
    </source>
</reference>
<dbReference type="Pfam" id="PF03401">
    <property type="entry name" value="TctC"/>
    <property type="match status" value="1"/>
</dbReference>
<dbReference type="PIRSF" id="PIRSF017082">
    <property type="entry name" value="YflP"/>
    <property type="match status" value="1"/>
</dbReference>
<comment type="similarity">
    <text evidence="1">Belongs to the UPF0065 (bug) family.</text>
</comment>
<dbReference type="PANTHER" id="PTHR42928">
    <property type="entry name" value="TRICARBOXYLATE-BINDING PROTEIN"/>
    <property type="match status" value="1"/>
</dbReference>
<evidence type="ECO:0000313" key="4">
    <source>
        <dbReference type="Proteomes" id="UP000559809"/>
    </source>
</evidence>
<dbReference type="AlphaFoldDB" id="A0A853G7V9"/>
<keyword evidence="2" id="KW-0732">Signal</keyword>
<sequence>MPRNHKRIPQELIVKQNRLATIIGAISIALAAVPHAAASSADSYPERSISWIVPFPPGGAMDAIARVLSETMSKDLGQSIVVENKPGAGGNIGASYVTKARPDGYTIMIAANGMAVNPFLYKNLSYDPIKDFEPISLLAAVPNILVTQATRSDVNSLADVIRQAKEKPGHYTYASAGVGTSIHLAGALFTYTGQLDMLHIPYKGSGPAVSDLMGGQVDYMFDSITSAKPYIESGKLKALAITTKKRSSTLPDLPTVDESGMPGYELTPWFATFAPAGTPAPIIEKLNAAMLKAMETDRVKQIFATIGAEKIGSTPRELASYMAQETAKWKKIIAETGISVD</sequence>
<dbReference type="CDD" id="cd13578">
    <property type="entry name" value="PBP2_Bug27"/>
    <property type="match status" value="1"/>
</dbReference>
<name>A0A853G7V9_9BURK</name>
<protein>
    <submittedName>
        <fullName evidence="3">Tripartite tricarboxylate transporter substrate binding protein</fullName>
    </submittedName>
</protein>
<evidence type="ECO:0000256" key="1">
    <source>
        <dbReference type="ARBA" id="ARBA00006987"/>
    </source>
</evidence>
<proteinExistence type="inferred from homology"/>
<dbReference type="Proteomes" id="UP000559809">
    <property type="component" value="Unassembled WGS sequence"/>
</dbReference>
<feature type="chain" id="PRO_5032450597" evidence="2">
    <location>
        <begin position="32"/>
        <end position="341"/>
    </location>
</feature>
<dbReference type="SUPFAM" id="SSF53850">
    <property type="entry name" value="Periplasmic binding protein-like II"/>
    <property type="match status" value="1"/>
</dbReference>
<dbReference type="InterPro" id="IPR042100">
    <property type="entry name" value="Bug_dom1"/>
</dbReference>
<organism evidence="3 4">
    <name type="scientific">Parapusillimonas granuli</name>
    <dbReference type="NCBI Taxonomy" id="380911"/>
    <lineage>
        <taxon>Bacteria</taxon>
        <taxon>Pseudomonadati</taxon>
        <taxon>Pseudomonadota</taxon>
        <taxon>Betaproteobacteria</taxon>
        <taxon>Burkholderiales</taxon>
        <taxon>Alcaligenaceae</taxon>
        <taxon>Parapusillimonas</taxon>
    </lineage>
</organism>
<dbReference type="PANTHER" id="PTHR42928:SF5">
    <property type="entry name" value="BLR1237 PROTEIN"/>
    <property type="match status" value="1"/>
</dbReference>
<evidence type="ECO:0000313" key="3">
    <source>
        <dbReference type="EMBL" id="NYT50746.1"/>
    </source>
</evidence>
<comment type="caution">
    <text evidence="3">The sequence shown here is derived from an EMBL/GenBank/DDBJ whole genome shotgun (WGS) entry which is preliminary data.</text>
</comment>
<accession>A0A853G7V9</accession>
<evidence type="ECO:0000256" key="2">
    <source>
        <dbReference type="SAM" id="SignalP"/>
    </source>
</evidence>
<dbReference type="InterPro" id="IPR005064">
    <property type="entry name" value="BUG"/>
</dbReference>
<dbReference type="Gene3D" id="3.40.190.10">
    <property type="entry name" value="Periplasmic binding protein-like II"/>
    <property type="match status" value="1"/>
</dbReference>